<dbReference type="VEuPathDB" id="TrichDB:TVAGG3_0547500"/>
<proteinExistence type="predicted"/>
<dbReference type="PANTHER" id="PTHR46584:SF1">
    <property type="entry name" value="HMG DOMAIN-CONTAINING PROTEIN 4"/>
    <property type="match status" value="1"/>
</dbReference>
<dbReference type="GO" id="GO:0003677">
    <property type="term" value="F:DNA binding"/>
    <property type="evidence" value="ECO:0007669"/>
    <property type="project" value="UniProtKB-UniRule"/>
</dbReference>
<evidence type="ECO:0000259" key="3">
    <source>
        <dbReference type="PROSITE" id="PS50118"/>
    </source>
</evidence>
<evidence type="ECO:0000313" key="5">
    <source>
        <dbReference type="Proteomes" id="UP000001542"/>
    </source>
</evidence>
<keyword evidence="1" id="KW-0539">Nucleus</keyword>
<dbReference type="KEGG" id="tva:4761509"/>
<dbReference type="Pfam" id="PF00505">
    <property type="entry name" value="HMG_box"/>
    <property type="match status" value="1"/>
</dbReference>
<dbReference type="SMART" id="SM00398">
    <property type="entry name" value="HMG"/>
    <property type="match status" value="1"/>
</dbReference>
<dbReference type="InterPro" id="IPR009071">
    <property type="entry name" value="HMG_box_dom"/>
</dbReference>
<evidence type="ECO:0000256" key="2">
    <source>
        <dbReference type="SAM" id="MobiDB-lite"/>
    </source>
</evidence>
<dbReference type="Pfam" id="PF09011">
    <property type="entry name" value="HMG_box_2"/>
    <property type="match status" value="1"/>
</dbReference>
<feature type="domain" description="HMG box" evidence="3">
    <location>
        <begin position="86"/>
        <end position="153"/>
    </location>
</feature>
<evidence type="ECO:0000256" key="1">
    <source>
        <dbReference type="PROSITE-ProRule" id="PRU00267"/>
    </source>
</evidence>
<dbReference type="GO" id="GO:0005634">
    <property type="term" value="C:nucleus"/>
    <property type="evidence" value="ECO:0000318"/>
    <property type="project" value="GO_Central"/>
</dbReference>
<dbReference type="InterPro" id="IPR036910">
    <property type="entry name" value="HMG_box_dom_sf"/>
</dbReference>
<sequence>MSAKVGNDSAVEDEGYSVFLQETKAKLILFDPNLTKLEIYNKAADLWHKQPTKAKMEYRRKSRLRLPRKKKSDGSDSELGFDNEAKPKRISAYSVFVNEKQQELKLTNPDLTLIERSKLIKEIWNSMSKMERSHYENRAKCFNRNLDKYSSDD</sequence>
<dbReference type="SUPFAM" id="SSF47095">
    <property type="entry name" value="HMG-box"/>
    <property type="match status" value="2"/>
</dbReference>
<dbReference type="OrthoDB" id="1919336at2759"/>
<protein>
    <submittedName>
        <fullName evidence="4">HMG box family protein</fullName>
    </submittedName>
</protein>
<keyword evidence="1" id="KW-0238">DNA-binding</keyword>
<dbReference type="PANTHER" id="PTHR46584">
    <property type="entry name" value="HMG DOMAIN-CONTAINING PROTEIN 4"/>
    <property type="match status" value="1"/>
</dbReference>
<feature type="compositionally biased region" description="Basic residues" evidence="2">
    <location>
        <begin position="60"/>
        <end position="71"/>
    </location>
</feature>
<dbReference type="InterPro" id="IPR042477">
    <property type="entry name" value="HMGXB4"/>
</dbReference>
<organism evidence="4 5">
    <name type="scientific">Trichomonas vaginalis (strain ATCC PRA-98 / G3)</name>
    <dbReference type="NCBI Taxonomy" id="412133"/>
    <lineage>
        <taxon>Eukaryota</taxon>
        <taxon>Metamonada</taxon>
        <taxon>Parabasalia</taxon>
        <taxon>Trichomonadida</taxon>
        <taxon>Trichomonadidae</taxon>
        <taxon>Trichomonas</taxon>
    </lineage>
</organism>
<keyword evidence="5" id="KW-1185">Reference proteome</keyword>
<evidence type="ECO:0000313" key="4">
    <source>
        <dbReference type="EMBL" id="EAY03664.1"/>
    </source>
</evidence>
<dbReference type="VEuPathDB" id="TrichDB:TVAG_145330"/>
<accession>A2EUL5</accession>
<name>A2EUL5_TRIV3</name>
<reference evidence="4" key="2">
    <citation type="journal article" date="2007" name="Science">
        <title>Draft genome sequence of the sexually transmitted pathogen Trichomonas vaginalis.</title>
        <authorList>
            <person name="Carlton J.M."/>
            <person name="Hirt R.P."/>
            <person name="Silva J.C."/>
            <person name="Delcher A.L."/>
            <person name="Schatz M."/>
            <person name="Zhao Q."/>
            <person name="Wortman J.R."/>
            <person name="Bidwell S.L."/>
            <person name="Alsmark U.C.M."/>
            <person name="Besteiro S."/>
            <person name="Sicheritz-Ponten T."/>
            <person name="Noel C.J."/>
            <person name="Dacks J.B."/>
            <person name="Foster P.G."/>
            <person name="Simillion C."/>
            <person name="Van de Peer Y."/>
            <person name="Miranda-Saavedra D."/>
            <person name="Barton G.J."/>
            <person name="Westrop G.D."/>
            <person name="Mueller S."/>
            <person name="Dessi D."/>
            <person name="Fiori P.L."/>
            <person name="Ren Q."/>
            <person name="Paulsen I."/>
            <person name="Zhang H."/>
            <person name="Bastida-Corcuera F.D."/>
            <person name="Simoes-Barbosa A."/>
            <person name="Brown M.T."/>
            <person name="Hayes R.D."/>
            <person name="Mukherjee M."/>
            <person name="Okumura C.Y."/>
            <person name="Schneider R."/>
            <person name="Smith A.J."/>
            <person name="Vanacova S."/>
            <person name="Villalvazo M."/>
            <person name="Haas B.J."/>
            <person name="Pertea M."/>
            <person name="Feldblyum T.V."/>
            <person name="Utterback T.R."/>
            <person name="Shu C.L."/>
            <person name="Osoegawa K."/>
            <person name="de Jong P.J."/>
            <person name="Hrdy I."/>
            <person name="Horvathova L."/>
            <person name="Zubacova Z."/>
            <person name="Dolezal P."/>
            <person name="Malik S.B."/>
            <person name="Logsdon J.M. Jr."/>
            <person name="Henze K."/>
            <person name="Gupta A."/>
            <person name="Wang C.C."/>
            <person name="Dunne R.L."/>
            <person name="Upcroft J.A."/>
            <person name="Upcroft P."/>
            <person name="White O."/>
            <person name="Salzberg S.L."/>
            <person name="Tang P."/>
            <person name="Chiu C.-H."/>
            <person name="Lee Y.-S."/>
            <person name="Embley T.M."/>
            <person name="Coombs G.H."/>
            <person name="Mottram J.C."/>
            <person name="Tachezy J."/>
            <person name="Fraser-Liggett C.M."/>
            <person name="Johnson P.J."/>
        </authorList>
    </citation>
    <scope>NUCLEOTIDE SEQUENCE [LARGE SCALE GENOMIC DNA]</scope>
    <source>
        <strain evidence="4">G3</strain>
    </source>
</reference>
<dbReference type="CDD" id="cd00084">
    <property type="entry name" value="HMG-box_SF"/>
    <property type="match status" value="1"/>
</dbReference>
<dbReference type="Gene3D" id="1.10.30.10">
    <property type="entry name" value="High mobility group box domain"/>
    <property type="match status" value="1"/>
</dbReference>
<dbReference type="RefSeq" id="XP_001315887.1">
    <property type="nucleotide sequence ID" value="XM_001315852.1"/>
</dbReference>
<reference evidence="4" key="1">
    <citation type="submission" date="2006-10" db="EMBL/GenBank/DDBJ databases">
        <authorList>
            <person name="Amadeo P."/>
            <person name="Zhao Q."/>
            <person name="Wortman J."/>
            <person name="Fraser-Liggett C."/>
            <person name="Carlton J."/>
        </authorList>
    </citation>
    <scope>NUCLEOTIDE SEQUENCE</scope>
    <source>
        <strain evidence="4">G3</strain>
    </source>
</reference>
<gene>
    <name evidence="4" type="ORF">TVAG_145330</name>
</gene>
<dbReference type="InParanoid" id="A2EUL5"/>
<dbReference type="Proteomes" id="UP000001542">
    <property type="component" value="Unassembled WGS sequence"/>
</dbReference>
<feature type="region of interest" description="Disordered" evidence="2">
    <location>
        <begin position="57"/>
        <end position="82"/>
    </location>
</feature>
<dbReference type="SMR" id="A2EUL5"/>
<dbReference type="EMBL" id="DS113498">
    <property type="protein sequence ID" value="EAY03664.1"/>
    <property type="molecule type" value="Genomic_DNA"/>
</dbReference>
<dbReference type="PROSITE" id="PS50118">
    <property type="entry name" value="HMG_BOX_2"/>
    <property type="match status" value="1"/>
</dbReference>
<feature type="DNA-binding region" description="HMG box" evidence="1">
    <location>
        <begin position="86"/>
        <end position="153"/>
    </location>
</feature>
<dbReference type="AlphaFoldDB" id="A2EUL5"/>